<gene>
    <name evidence="2" type="ORF">GCE9029_02848</name>
</gene>
<feature type="domain" description="NadR/Ttd14 AAA" evidence="1">
    <location>
        <begin position="5"/>
        <end position="168"/>
    </location>
</feature>
<evidence type="ECO:0000313" key="3">
    <source>
        <dbReference type="Proteomes" id="UP000071641"/>
    </source>
</evidence>
<sequence>MNNFIVFTGGPGSGKTTVIEALRRQGYCCAPETGRKVIQEQVKQNGTAFPWLDKIAFRDEMVRMELANFNDYRDKPETVFFDRSILDCLGYSLLEALPTPKKLEELCEELTYRKRVFVFPPWQEIFENDAERKQDFEEAVRTYEVMVGVYERSGYRLIEVPRLTVEERIGFILGHIQIR</sequence>
<dbReference type="EMBL" id="FIZX01000002">
    <property type="protein sequence ID" value="CZF81820.1"/>
    <property type="molecule type" value="Genomic_DNA"/>
</dbReference>
<accession>A0A128F5S2</accession>
<dbReference type="InterPro" id="IPR038727">
    <property type="entry name" value="NadR/Ttd14_AAA_dom"/>
</dbReference>
<protein>
    <recommendedName>
        <fullName evidence="1">NadR/Ttd14 AAA domain-containing protein</fullName>
    </recommendedName>
</protein>
<dbReference type="Proteomes" id="UP000071641">
    <property type="component" value="Unassembled WGS sequence"/>
</dbReference>
<dbReference type="InterPro" id="IPR027417">
    <property type="entry name" value="P-loop_NTPase"/>
</dbReference>
<dbReference type="RefSeq" id="WP_062663999.1">
    <property type="nucleotide sequence ID" value="NZ_FIZX01000002.1"/>
</dbReference>
<organism evidence="2 3">
    <name type="scientific">Grimontia celer</name>
    <dbReference type="NCBI Taxonomy" id="1796497"/>
    <lineage>
        <taxon>Bacteria</taxon>
        <taxon>Pseudomonadati</taxon>
        <taxon>Pseudomonadota</taxon>
        <taxon>Gammaproteobacteria</taxon>
        <taxon>Vibrionales</taxon>
        <taxon>Vibrionaceae</taxon>
        <taxon>Grimontia</taxon>
    </lineage>
</organism>
<evidence type="ECO:0000259" key="1">
    <source>
        <dbReference type="Pfam" id="PF13521"/>
    </source>
</evidence>
<proteinExistence type="predicted"/>
<dbReference type="AlphaFoldDB" id="A0A128F5S2"/>
<name>A0A128F5S2_9GAMM</name>
<dbReference type="OrthoDB" id="5638848at2"/>
<evidence type="ECO:0000313" key="2">
    <source>
        <dbReference type="EMBL" id="CZF81820.1"/>
    </source>
</evidence>
<reference evidence="3" key="1">
    <citation type="submission" date="2016-02" db="EMBL/GenBank/DDBJ databases">
        <authorList>
            <person name="Rodrigo-Torres Lidia"/>
            <person name="Arahal R.David."/>
        </authorList>
    </citation>
    <scope>NUCLEOTIDE SEQUENCE [LARGE SCALE GENOMIC DNA]</scope>
    <source>
        <strain evidence="3">CECT 9029</strain>
    </source>
</reference>
<dbReference type="STRING" id="1796497.GCE9029_02848"/>
<dbReference type="Pfam" id="PF13521">
    <property type="entry name" value="AAA_28"/>
    <property type="match status" value="1"/>
</dbReference>
<dbReference type="Gene3D" id="3.40.50.300">
    <property type="entry name" value="P-loop containing nucleotide triphosphate hydrolases"/>
    <property type="match status" value="1"/>
</dbReference>
<keyword evidence="3" id="KW-1185">Reference proteome</keyword>
<dbReference type="SUPFAM" id="SSF52540">
    <property type="entry name" value="P-loop containing nucleoside triphosphate hydrolases"/>
    <property type="match status" value="1"/>
</dbReference>